<feature type="domain" description="HAMP" evidence="16">
    <location>
        <begin position="176"/>
        <end position="230"/>
    </location>
</feature>
<gene>
    <name evidence="17" type="ORF">BC351_07480</name>
</gene>
<keyword evidence="12" id="KW-0902">Two-component regulatory system</keyword>
<proteinExistence type="predicted"/>
<dbReference type="EC" id="2.7.13.3" evidence="3"/>
<dbReference type="SMART" id="SM00304">
    <property type="entry name" value="HAMP"/>
    <property type="match status" value="1"/>
</dbReference>
<evidence type="ECO:0000259" key="15">
    <source>
        <dbReference type="PROSITE" id="PS50109"/>
    </source>
</evidence>
<keyword evidence="5" id="KW-0597">Phosphoprotein</keyword>
<feature type="transmembrane region" description="Helical" evidence="14">
    <location>
        <begin position="7"/>
        <end position="30"/>
    </location>
</feature>
<evidence type="ECO:0000256" key="11">
    <source>
        <dbReference type="ARBA" id="ARBA00022989"/>
    </source>
</evidence>
<dbReference type="PROSITE" id="PS50885">
    <property type="entry name" value="HAMP"/>
    <property type="match status" value="1"/>
</dbReference>
<evidence type="ECO:0000259" key="16">
    <source>
        <dbReference type="PROSITE" id="PS50885"/>
    </source>
</evidence>
<dbReference type="FunFam" id="3.30.565.10:FF:000006">
    <property type="entry name" value="Sensor histidine kinase WalK"/>
    <property type="match status" value="1"/>
</dbReference>
<keyword evidence="6" id="KW-0808">Transferase</keyword>
<dbReference type="CDD" id="cd00075">
    <property type="entry name" value="HATPase"/>
    <property type="match status" value="1"/>
</dbReference>
<reference evidence="18" key="1">
    <citation type="submission" date="2016-07" db="EMBL/GenBank/DDBJ databases">
        <authorList>
            <person name="Florea S."/>
            <person name="Webb J.S."/>
            <person name="Jaromczyk J."/>
            <person name="Schardl C.L."/>
        </authorList>
    </citation>
    <scope>NUCLEOTIDE SEQUENCE [LARGE SCALE GENOMIC DNA]</scope>
    <source>
        <strain evidence="18">CY1</strain>
    </source>
</reference>
<dbReference type="Gene3D" id="6.10.340.10">
    <property type="match status" value="1"/>
</dbReference>
<dbReference type="Pfam" id="PF00512">
    <property type="entry name" value="HisKA"/>
    <property type="match status" value="1"/>
</dbReference>
<keyword evidence="10" id="KW-0067">ATP-binding</keyword>
<evidence type="ECO:0000256" key="7">
    <source>
        <dbReference type="ARBA" id="ARBA00022692"/>
    </source>
</evidence>
<dbReference type="GO" id="GO:0000155">
    <property type="term" value="F:phosphorelay sensor kinase activity"/>
    <property type="evidence" value="ECO:0007669"/>
    <property type="project" value="InterPro"/>
</dbReference>
<keyword evidence="13 14" id="KW-0472">Membrane</keyword>
<dbReference type="GO" id="GO:0005524">
    <property type="term" value="F:ATP binding"/>
    <property type="evidence" value="ECO:0007669"/>
    <property type="project" value="UniProtKB-KW"/>
</dbReference>
<evidence type="ECO:0000313" key="18">
    <source>
        <dbReference type="Proteomes" id="UP000190626"/>
    </source>
</evidence>
<dbReference type="SUPFAM" id="SSF47384">
    <property type="entry name" value="Homodimeric domain of signal transducing histidine kinase"/>
    <property type="match status" value="1"/>
</dbReference>
<keyword evidence="18" id="KW-1185">Reference proteome</keyword>
<evidence type="ECO:0000256" key="6">
    <source>
        <dbReference type="ARBA" id="ARBA00022679"/>
    </source>
</evidence>
<evidence type="ECO:0000313" key="17">
    <source>
        <dbReference type="EMBL" id="OPH50491.1"/>
    </source>
</evidence>
<dbReference type="CDD" id="cd00082">
    <property type="entry name" value="HisKA"/>
    <property type="match status" value="1"/>
</dbReference>
<dbReference type="STRING" id="1469647.BC351_07480"/>
<evidence type="ECO:0000256" key="2">
    <source>
        <dbReference type="ARBA" id="ARBA00004651"/>
    </source>
</evidence>
<keyword evidence="4" id="KW-1003">Cell membrane</keyword>
<evidence type="ECO:0000256" key="5">
    <source>
        <dbReference type="ARBA" id="ARBA00022553"/>
    </source>
</evidence>
<dbReference type="InterPro" id="IPR004358">
    <property type="entry name" value="Sig_transdc_His_kin-like_C"/>
</dbReference>
<dbReference type="RefSeq" id="WP_158082268.1">
    <property type="nucleotide sequence ID" value="NZ_MBTG01000034.1"/>
</dbReference>
<dbReference type="AlphaFoldDB" id="A0A1V4HD17"/>
<dbReference type="SUPFAM" id="SSF55874">
    <property type="entry name" value="ATPase domain of HSP90 chaperone/DNA topoisomerase II/histidine kinase"/>
    <property type="match status" value="1"/>
</dbReference>
<evidence type="ECO:0000256" key="13">
    <source>
        <dbReference type="ARBA" id="ARBA00023136"/>
    </source>
</evidence>
<dbReference type="CDD" id="cd06225">
    <property type="entry name" value="HAMP"/>
    <property type="match status" value="1"/>
</dbReference>
<dbReference type="InterPro" id="IPR003594">
    <property type="entry name" value="HATPase_dom"/>
</dbReference>
<evidence type="ECO:0000256" key="10">
    <source>
        <dbReference type="ARBA" id="ARBA00022840"/>
    </source>
</evidence>
<evidence type="ECO:0000256" key="14">
    <source>
        <dbReference type="SAM" id="Phobius"/>
    </source>
</evidence>
<dbReference type="SMART" id="SM00388">
    <property type="entry name" value="HisKA"/>
    <property type="match status" value="1"/>
</dbReference>
<feature type="domain" description="Histidine kinase" evidence="15">
    <location>
        <begin position="238"/>
        <end position="449"/>
    </location>
</feature>
<evidence type="ECO:0000256" key="12">
    <source>
        <dbReference type="ARBA" id="ARBA00023012"/>
    </source>
</evidence>
<dbReference type="InterPro" id="IPR050398">
    <property type="entry name" value="HssS/ArlS-like"/>
</dbReference>
<comment type="subcellular location">
    <subcellularLocation>
        <location evidence="2">Cell membrane</location>
        <topology evidence="2">Multi-pass membrane protein</topology>
    </subcellularLocation>
</comment>
<evidence type="ECO:0000256" key="9">
    <source>
        <dbReference type="ARBA" id="ARBA00022777"/>
    </source>
</evidence>
<dbReference type="InterPro" id="IPR036890">
    <property type="entry name" value="HATPase_C_sf"/>
</dbReference>
<dbReference type="PRINTS" id="PR00344">
    <property type="entry name" value="BCTRLSENSOR"/>
</dbReference>
<evidence type="ECO:0000256" key="4">
    <source>
        <dbReference type="ARBA" id="ARBA00022475"/>
    </source>
</evidence>
<evidence type="ECO:0000256" key="1">
    <source>
        <dbReference type="ARBA" id="ARBA00000085"/>
    </source>
</evidence>
<evidence type="ECO:0000256" key="3">
    <source>
        <dbReference type="ARBA" id="ARBA00012438"/>
    </source>
</evidence>
<keyword evidence="8" id="KW-0547">Nucleotide-binding</keyword>
<dbReference type="InterPro" id="IPR005467">
    <property type="entry name" value="His_kinase_dom"/>
</dbReference>
<keyword evidence="11 14" id="KW-1133">Transmembrane helix</keyword>
<protein>
    <recommendedName>
        <fullName evidence="3">histidine kinase</fullName>
        <ecNumber evidence="3">2.7.13.3</ecNumber>
    </recommendedName>
</protein>
<accession>A0A1V4HD17</accession>
<organism evidence="17 18">
    <name type="scientific">Paenibacillus ferrarius</name>
    <dbReference type="NCBI Taxonomy" id="1469647"/>
    <lineage>
        <taxon>Bacteria</taxon>
        <taxon>Bacillati</taxon>
        <taxon>Bacillota</taxon>
        <taxon>Bacilli</taxon>
        <taxon>Bacillales</taxon>
        <taxon>Paenibacillaceae</taxon>
        <taxon>Paenibacillus</taxon>
    </lineage>
</organism>
<name>A0A1V4HD17_9BACL</name>
<dbReference type="Gene3D" id="3.30.565.10">
    <property type="entry name" value="Histidine kinase-like ATPase, C-terminal domain"/>
    <property type="match status" value="1"/>
</dbReference>
<dbReference type="InterPro" id="IPR036097">
    <property type="entry name" value="HisK_dim/P_sf"/>
</dbReference>
<dbReference type="GO" id="GO:0005886">
    <property type="term" value="C:plasma membrane"/>
    <property type="evidence" value="ECO:0007669"/>
    <property type="project" value="UniProtKB-SubCell"/>
</dbReference>
<dbReference type="Proteomes" id="UP000190626">
    <property type="component" value="Unassembled WGS sequence"/>
</dbReference>
<dbReference type="InterPro" id="IPR003660">
    <property type="entry name" value="HAMP_dom"/>
</dbReference>
<sequence length="449" mass="50971">MKLKTKAALLSFVWLIGILCPLTSIIYLLYAQSEQEEALESVQQVSSAIMENILPSQLVQAGNSQLLRRYLTNHTMIRVLDQSSTIKNQAQRGYEFPAIQPKITLTPESHTEEFNHETVMIVRTPILQDQDVIGTLELITVPVELQQSLLRLFSIMCIVALIAIFFSISASFLLSKMLFLPISRIIQAMKNIETSLEIKKLPLDRKSKDELFQLSETFNHLMARIEASMQKQRQFISDASHEFKTSLTIMDGYASLMSRWGYENMDLHQEALHAVQEECARMKQVTYQLLELAKLEHEGRLTISKFDLVKLCHESIQLFQPLTSKVIELSHDQSSIILQTDLFKLKQLIFIILDNALKYGQQHIGLYLSTTPSSYRITIEDDGLGIHPEELPLVFERFYRVDRSRSRQTGGSGLGLSIAQRLITQLKGTIEISSVLEAGTSVTLTLPLS</sequence>
<dbReference type="PANTHER" id="PTHR45528">
    <property type="entry name" value="SENSOR HISTIDINE KINASE CPXA"/>
    <property type="match status" value="1"/>
</dbReference>
<evidence type="ECO:0000256" key="8">
    <source>
        <dbReference type="ARBA" id="ARBA00022741"/>
    </source>
</evidence>
<dbReference type="SMART" id="SM00387">
    <property type="entry name" value="HATPase_c"/>
    <property type="match status" value="1"/>
</dbReference>
<comment type="caution">
    <text evidence="17">The sequence shown here is derived from an EMBL/GenBank/DDBJ whole genome shotgun (WGS) entry which is preliminary data.</text>
</comment>
<dbReference type="OrthoDB" id="9786919at2"/>
<dbReference type="PROSITE" id="PS50109">
    <property type="entry name" value="HIS_KIN"/>
    <property type="match status" value="1"/>
</dbReference>
<keyword evidence="7 14" id="KW-0812">Transmembrane</keyword>
<dbReference type="PANTHER" id="PTHR45528:SF1">
    <property type="entry name" value="SENSOR HISTIDINE KINASE CPXA"/>
    <property type="match status" value="1"/>
</dbReference>
<dbReference type="EMBL" id="MBTG01000034">
    <property type="protein sequence ID" value="OPH50491.1"/>
    <property type="molecule type" value="Genomic_DNA"/>
</dbReference>
<keyword evidence="9" id="KW-0418">Kinase</keyword>
<feature type="transmembrane region" description="Helical" evidence="14">
    <location>
        <begin position="152"/>
        <end position="174"/>
    </location>
</feature>
<comment type="catalytic activity">
    <reaction evidence="1">
        <text>ATP + protein L-histidine = ADP + protein N-phospho-L-histidine.</text>
        <dbReference type="EC" id="2.7.13.3"/>
    </reaction>
</comment>
<dbReference type="Gene3D" id="1.10.287.130">
    <property type="match status" value="1"/>
</dbReference>
<dbReference type="InterPro" id="IPR003661">
    <property type="entry name" value="HisK_dim/P_dom"/>
</dbReference>
<dbReference type="Pfam" id="PF02518">
    <property type="entry name" value="HATPase_c"/>
    <property type="match status" value="1"/>
</dbReference>